<gene>
    <name evidence="2" type="ORF">GCM10023313_07110</name>
</gene>
<keyword evidence="1" id="KW-0472">Membrane</keyword>
<keyword evidence="3" id="KW-1185">Reference proteome</keyword>
<proteinExistence type="predicted"/>
<protein>
    <submittedName>
        <fullName evidence="2">Uncharacterized protein</fullName>
    </submittedName>
</protein>
<keyword evidence="1" id="KW-0812">Transmembrane</keyword>
<feature type="transmembrane region" description="Helical" evidence="1">
    <location>
        <begin position="6"/>
        <end position="34"/>
    </location>
</feature>
<name>A0ABP9FMD5_9SPHI</name>
<organism evidence="2 3">
    <name type="scientific">Mucilaginibacter defluvii</name>
    <dbReference type="NCBI Taxonomy" id="1196019"/>
    <lineage>
        <taxon>Bacteria</taxon>
        <taxon>Pseudomonadati</taxon>
        <taxon>Bacteroidota</taxon>
        <taxon>Sphingobacteriia</taxon>
        <taxon>Sphingobacteriales</taxon>
        <taxon>Sphingobacteriaceae</taxon>
        <taxon>Mucilaginibacter</taxon>
    </lineage>
</organism>
<evidence type="ECO:0000256" key="1">
    <source>
        <dbReference type="SAM" id="Phobius"/>
    </source>
</evidence>
<comment type="caution">
    <text evidence="2">The sequence shown here is derived from an EMBL/GenBank/DDBJ whole genome shotgun (WGS) entry which is preliminary data.</text>
</comment>
<dbReference type="EMBL" id="BAABJI010000001">
    <property type="protein sequence ID" value="GAA4906963.1"/>
    <property type="molecule type" value="Genomic_DNA"/>
</dbReference>
<accession>A0ABP9FMD5</accession>
<dbReference type="Proteomes" id="UP001501436">
    <property type="component" value="Unassembled WGS sequence"/>
</dbReference>
<sequence>MLLFAIILALTFISGLFLPWWVAVLIALVVAYFVKTTGSAFWSGFAGVGLAWLAFALLKTLPNDNILATRMATLFHLPHWLYLLLVTVVIGGLLGGFAALTGRLMSKAVERPQSA</sequence>
<reference evidence="3" key="1">
    <citation type="journal article" date="2019" name="Int. J. Syst. Evol. Microbiol.">
        <title>The Global Catalogue of Microorganisms (GCM) 10K type strain sequencing project: providing services to taxonomists for standard genome sequencing and annotation.</title>
        <authorList>
            <consortium name="The Broad Institute Genomics Platform"/>
            <consortium name="The Broad Institute Genome Sequencing Center for Infectious Disease"/>
            <person name="Wu L."/>
            <person name="Ma J."/>
        </authorList>
    </citation>
    <scope>NUCLEOTIDE SEQUENCE [LARGE SCALE GENOMIC DNA]</scope>
    <source>
        <strain evidence="3">JCM 18283</strain>
    </source>
</reference>
<keyword evidence="1" id="KW-1133">Transmembrane helix</keyword>
<feature type="transmembrane region" description="Helical" evidence="1">
    <location>
        <begin position="41"/>
        <end position="60"/>
    </location>
</feature>
<dbReference type="RefSeq" id="WP_345329531.1">
    <property type="nucleotide sequence ID" value="NZ_BAABJI010000001.1"/>
</dbReference>
<feature type="transmembrane region" description="Helical" evidence="1">
    <location>
        <begin position="80"/>
        <end position="101"/>
    </location>
</feature>
<evidence type="ECO:0000313" key="3">
    <source>
        <dbReference type="Proteomes" id="UP001501436"/>
    </source>
</evidence>
<evidence type="ECO:0000313" key="2">
    <source>
        <dbReference type="EMBL" id="GAA4906963.1"/>
    </source>
</evidence>